<dbReference type="PANTHER" id="PTHR45339">
    <property type="entry name" value="HYBRID SIGNAL TRANSDUCTION HISTIDINE KINASE J"/>
    <property type="match status" value="1"/>
</dbReference>
<dbReference type="SMART" id="SM00448">
    <property type="entry name" value="REC"/>
    <property type="match status" value="1"/>
</dbReference>
<sequence>MRSIDMLAPDTNIVPFLRKEDESLRILVVEDNRIERMFMEEQIKDLGHNMLAAENGQEALNLLSGPEGAIDVILMDRMMPIMDGMTAVRKIKQDTRLRRIPIVMVTGATSARDMQEGIDAGVFYYLAKPVNEDVLKSVLAAATREALQNKALGEELTRHQSSFNLIDTCKFKFHTLEEAESLSAFMAHCFPDPQRVLPGLAELMINAIEHGSCEIGYEKKSSLIESGTLRAEIKRRSALTEYKDRFIEAVITHKDNGVYAIITDQGPGFSWKRYMNIEPARATDNHGRGIAQANALSFDKLTYNEKGNQAIAYVSKTPQIQW</sequence>
<dbReference type="CDD" id="cd17546">
    <property type="entry name" value="REC_hyHK_CKI1_RcsC-like"/>
    <property type="match status" value="1"/>
</dbReference>
<evidence type="ECO:0000256" key="2">
    <source>
        <dbReference type="ARBA" id="ARBA00023012"/>
    </source>
</evidence>
<evidence type="ECO:0000256" key="1">
    <source>
        <dbReference type="ARBA" id="ARBA00022553"/>
    </source>
</evidence>
<comment type="caution">
    <text evidence="5">The sequence shown here is derived from an EMBL/GenBank/DDBJ whole genome shotgun (WGS) entry which is preliminary data.</text>
</comment>
<organism evidence="5 6">
    <name type="scientific">Micavibrio aeruginosavorus</name>
    <dbReference type="NCBI Taxonomy" id="349221"/>
    <lineage>
        <taxon>Bacteria</taxon>
        <taxon>Pseudomonadati</taxon>
        <taxon>Bdellovibrionota</taxon>
        <taxon>Bdellovibrionia</taxon>
        <taxon>Bdellovibrionales</taxon>
        <taxon>Pseudobdellovibrionaceae</taxon>
        <taxon>Micavibrio</taxon>
    </lineage>
</organism>
<dbReference type="PANTHER" id="PTHR45339:SF1">
    <property type="entry name" value="HYBRID SIGNAL TRANSDUCTION HISTIDINE KINASE J"/>
    <property type="match status" value="1"/>
</dbReference>
<dbReference type="Gene3D" id="3.40.50.2300">
    <property type="match status" value="1"/>
</dbReference>
<keyword evidence="2" id="KW-0902">Two-component regulatory system</keyword>
<evidence type="ECO:0000313" key="6">
    <source>
        <dbReference type="Proteomes" id="UP000249417"/>
    </source>
</evidence>
<dbReference type="EMBL" id="QFQB01000023">
    <property type="protein sequence ID" value="PZQ46650.1"/>
    <property type="molecule type" value="Genomic_DNA"/>
</dbReference>
<keyword evidence="1 3" id="KW-0597">Phosphoprotein</keyword>
<dbReference type="InterPro" id="IPR011006">
    <property type="entry name" value="CheY-like_superfamily"/>
</dbReference>
<evidence type="ECO:0000256" key="3">
    <source>
        <dbReference type="PROSITE-ProRule" id="PRU00169"/>
    </source>
</evidence>
<name>A0A2W5Q5I4_9BACT</name>
<dbReference type="Pfam" id="PF00072">
    <property type="entry name" value="Response_reg"/>
    <property type="match status" value="1"/>
</dbReference>
<feature type="modified residue" description="4-aspartylphosphate" evidence="3">
    <location>
        <position position="76"/>
    </location>
</feature>
<protein>
    <submittedName>
        <fullName evidence="5">Response regulator</fullName>
    </submittedName>
</protein>
<dbReference type="InterPro" id="IPR001789">
    <property type="entry name" value="Sig_transdc_resp-reg_receiver"/>
</dbReference>
<dbReference type="PROSITE" id="PS50110">
    <property type="entry name" value="RESPONSE_REGULATORY"/>
    <property type="match status" value="1"/>
</dbReference>
<dbReference type="AlphaFoldDB" id="A0A2W5Q5I4"/>
<dbReference type="GO" id="GO:0000160">
    <property type="term" value="P:phosphorelay signal transduction system"/>
    <property type="evidence" value="ECO:0007669"/>
    <property type="project" value="UniProtKB-KW"/>
</dbReference>
<accession>A0A2W5Q5I4</accession>
<dbReference type="SUPFAM" id="SSF52172">
    <property type="entry name" value="CheY-like"/>
    <property type="match status" value="1"/>
</dbReference>
<feature type="domain" description="Response regulatory" evidence="4">
    <location>
        <begin position="25"/>
        <end position="143"/>
    </location>
</feature>
<evidence type="ECO:0000313" key="5">
    <source>
        <dbReference type="EMBL" id="PZQ46650.1"/>
    </source>
</evidence>
<dbReference type="Proteomes" id="UP000249417">
    <property type="component" value="Unassembled WGS sequence"/>
</dbReference>
<reference evidence="5 6" key="1">
    <citation type="submission" date="2017-08" db="EMBL/GenBank/DDBJ databases">
        <title>Infants hospitalized years apart are colonized by the same room-sourced microbial strains.</title>
        <authorList>
            <person name="Brooks B."/>
            <person name="Olm M.R."/>
            <person name="Firek B.A."/>
            <person name="Baker R."/>
            <person name="Thomas B.C."/>
            <person name="Morowitz M.J."/>
            <person name="Banfield J.F."/>
        </authorList>
    </citation>
    <scope>NUCLEOTIDE SEQUENCE [LARGE SCALE GENOMIC DNA]</scope>
    <source>
        <strain evidence="5">S2_005_002_R2_29</strain>
    </source>
</reference>
<gene>
    <name evidence="5" type="ORF">DI551_04680</name>
</gene>
<proteinExistence type="predicted"/>
<evidence type="ECO:0000259" key="4">
    <source>
        <dbReference type="PROSITE" id="PS50110"/>
    </source>
</evidence>